<dbReference type="SUPFAM" id="SSF49299">
    <property type="entry name" value="PKD domain"/>
    <property type="match status" value="1"/>
</dbReference>
<evidence type="ECO:0000313" key="1">
    <source>
        <dbReference type="EMBL" id="MCP8898459.1"/>
    </source>
</evidence>
<organism evidence="1 2">
    <name type="scientific">Gilvimarinus xylanilyticus</name>
    <dbReference type="NCBI Taxonomy" id="2944139"/>
    <lineage>
        <taxon>Bacteria</taxon>
        <taxon>Pseudomonadati</taxon>
        <taxon>Pseudomonadota</taxon>
        <taxon>Gammaproteobacteria</taxon>
        <taxon>Cellvibrionales</taxon>
        <taxon>Cellvibrionaceae</taxon>
        <taxon>Gilvimarinus</taxon>
    </lineage>
</organism>
<keyword evidence="2" id="KW-1185">Reference proteome</keyword>
<dbReference type="EMBL" id="JAMFTH010000001">
    <property type="protein sequence ID" value="MCP8898459.1"/>
    <property type="molecule type" value="Genomic_DNA"/>
</dbReference>
<dbReference type="Pfam" id="PF22352">
    <property type="entry name" value="K319L-like_PKD"/>
    <property type="match status" value="1"/>
</dbReference>
<dbReference type="SUPFAM" id="SSF63829">
    <property type="entry name" value="Calcium-dependent phosphotriesterase"/>
    <property type="match status" value="1"/>
</dbReference>
<reference evidence="1" key="2">
    <citation type="submission" date="2023-01" db="EMBL/GenBank/DDBJ databases">
        <title>Gilvimarinus xylanilyticus HB14 isolated from Caulerpa lentillifera aquaculture base in Hainan, China.</title>
        <authorList>
            <person name="Zhang Y.-J."/>
        </authorList>
    </citation>
    <scope>NUCLEOTIDE SEQUENCE</scope>
    <source>
        <strain evidence="1">HB14</strain>
    </source>
</reference>
<evidence type="ECO:0000313" key="2">
    <source>
        <dbReference type="Proteomes" id="UP001139319"/>
    </source>
</evidence>
<name>A0A9X2HVK7_9GAMM</name>
<dbReference type="RefSeq" id="WP_253966735.1">
    <property type="nucleotide sequence ID" value="NZ_JAMFTH010000001.1"/>
</dbReference>
<comment type="caution">
    <text evidence="1">The sequence shown here is derived from an EMBL/GenBank/DDBJ whole genome shotgun (WGS) entry which is preliminary data.</text>
</comment>
<dbReference type="InterPro" id="IPR035986">
    <property type="entry name" value="PKD_dom_sf"/>
</dbReference>
<dbReference type="InterPro" id="IPR013783">
    <property type="entry name" value="Ig-like_fold"/>
</dbReference>
<sequence length="482" mass="50138">MAVAPSVDAGAAQSVVIGQDVGFAATASADTGSSIVSYLWEQVDDTGVVATVVNDGQLEASFTAPNVVLPTALVFKLTVKDDQDLSASDTVTVTVNPDPNAPSLQVAFPPPGGIYIAEDNSNTLSIFGEVTTQGGAALNAITIKGITPEVTATVNGQKWRADNLAIPTDSSEITLTVEAEDDQGRISQENVQLAISDDYEYSYSTAARAILWDESIDKLWVLGADFLISETEIVPVDPLTGVRGTSILSTPMAATRMIFNADQSGFLVSGAISGEAGKIHAVDKSTGAVSVLSSETTGSGPDLQTGSAGLALDGSDLYVGENSSSGFSGLMRVNLLNGDREILLEAVDDDSLTYALSDIAYHNNEVIMVKNSFSNSPVLGYNLNTLTDRQVNSSGSLISSRGRIMLAGGDIIGVSNTTSLVRINVSSGAVSRVSSNLPLTGGNNIKYVTYDSDSKLFYAITMRNAIVVVDEESGHVVGLAGD</sequence>
<proteinExistence type="predicted"/>
<dbReference type="AlphaFoldDB" id="A0A9X2HVK7"/>
<accession>A0A9X2HVK7</accession>
<reference evidence="1" key="1">
    <citation type="submission" date="2022-05" db="EMBL/GenBank/DDBJ databases">
        <authorList>
            <person name="Sun H.-N."/>
        </authorList>
    </citation>
    <scope>NUCLEOTIDE SEQUENCE</scope>
    <source>
        <strain evidence="1">HB14</strain>
    </source>
</reference>
<protein>
    <submittedName>
        <fullName evidence="1">Uncharacterized protein</fullName>
    </submittedName>
</protein>
<gene>
    <name evidence="1" type="ORF">M6D89_04015</name>
</gene>
<dbReference type="Proteomes" id="UP001139319">
    <property type="component" value="Unassembled WGS sequence"/>
</dbReference>
<dbReference type="Gene3D" id="2.60.40.10">
    <property type="entry name" value="Immunoglobulins"/>
    <property type="match status" value="1"/>
</dbReference>